<dbReference type="InterPro" id="IPR044974">
    <property type="entry name" value="Disease_R_plants"/>
</dbReference>
<dbReference type="EMBL" id="MLFT02000012">
    <property type="protein sequence ID" value="PHT32482.1"/>
    <property type="molecule type" value="Genomic_DNA"/>
</dbReference>
<evidence type="ECO:0000313" key="4">
    <source>
        <dbReference type="Proteomes" id="UP000224567"/>
    </source>
</evidence>
<name>A0A2G2VHN6_CAPBA</name>
<organism evidence="3 4">
    <name type="scientific">Capsicum baccatum</name>
    <name type="common">Peruvian pepper</name>
    <dbReference type="NCBI Taxonomy" id="33114"/>
    <lineage>
        <taxon>Eukaryota</taxon>
        <taxon>Viridiplantae</taxon>
        <taxon>Streptophyta</taxon>
        <taxon>Embryophyta</taxon>
        <taxon>Tracheophyta</taxon>
        <taxon>Spermatophyta</taxon>
        <taxon>Magnoliopsida</taxon>
        <taxon>eudicotyledons</taxon>
        <taxon>Gunneridae</taxon>
        <taxon>Pentapetalae</taxon>
        <taxon>asterids</taxon>
        <taxon>lamiids</taxon>
        <taxon>Solanales</taxon>
        <taxon>Solanaceae</taxon>
        <taxon>Solanoideae</taxon>
        <taxon>Capsiceae</taxon>
        <taxon>Capsicum</taxon>
    </lineage>
</organism>
<protein>
    <recommendedName>
        <fullName evidence="2">Disease resistance protein Roq1-like winged-helix domain-containing protein</fullName>
    </recommendedName>
</protein>
<dbReference type="InterPro" id="IPR032675">
    <property type="entry name" value="LRR_dom_sf"/>
</dbReference>
<evidence type="ECO:0000259" key="2">
    <source>
        <dbReference type="Pfam" id="PF23282"/>
    </source>
</evidence>
<evidence type="ECO:0000256" key="1">
    <source>
        <dbReference type="ARBA" id="ARBA00022737"/>
    </source>
</evidence>
<reference evidence="3 4" key="1">
    <citation type="journal article" date="2017" name="Genome Biol.">
        <title>New reference genome sequences of hot pepper reveal the massive evolution of plant disease-resistance genes by retroduplication.</title>
        <authorList>
            <person name="Kim S."/>
            <person name="Park J."/>
            <person name="Yeom S.I."/>
            <person name="Kim Y.M."/>
            <person name="Seo E."/>
            <person name="Kim K.T."/>
            <person name="Kim M.S."/>
            <person name="Lee J.M."/>
            <person name="Cheong K."/>
            <person name="Shin H.S."/>
            <person name="Kim S.B."/>
            <person name="Han K."/>
            <person name="Lee J."/>
            <person name="Park M."/>
            <person name="Lee H.A."/>
            <person name="Lee H.Y."/>
            <person name="Lee Y."/>
            <person name="Oh S."/>
            <person name="Lee J.H."/>
            <person name="Choi E."/>
            <person name="Choi E."/>
            <person name="Lee S.E."/>
            <person name="Jeon J."/>
            <person name="Kim H."/>
            <person name="Choi G."/>
            <person name="Song H."/>
            <person name="Lee J."/>
            <person name="Lee S.C."/>
            <person name="Kwon J.K."/>
            <person name="Lee H.Y."/>
            <person name="Koo N."/>
            <person name="Hong Y."/>
            <person name="Kim R.W."/>
            <person name="Kang W.H."/>
            <person name="Huh J.H."/>
            <person name="Kang B.C."/>
            <person name="Yang T.J."/>
            <person name="Lee Y.H."/>
            <person name="Bennetzen J.L."/>
            <person name="Choi D."/>
        </authorList>
    </citation>
    <scope>NUCLEOTIDE SEQUENCE [LARGE SCALE GENOMIC DNA]</scope>
    <source>
        <strain evidence="4">cv. PBC81</strain>
    </source>
</reference>
<reference evidence="4" key="2">
    <citation type="journal article" date="2017" name="J. Anim. Genet.">
        <title>Multiple reference genome sequences of hot pepper reveal the massive evolution of plant disease resistance genes by retroduplication.</title>
        <authorList>
            <person name="Kim S."/>
            <person name="Park J."/>
            <person name="Yeom S.-I."/>
            <person name="Kim Y.-M."/>
            <person name="Seo E."/>
            <person name="Kim K.-T."/>
            <person name="Kim M.-S."/>
            <person name="Lee J.M."/>
            <person name="Cheong K."/>
            <person name="Shin H.-S."/>
            <person name="Kim S.-B."/>
            <person name="Han K."/>
            <person name="Lee J."/>
            <person name="Park M."/>
            <person name="Lee H.-A."/>
            <person name="Lee H.-Y."/>
            <person name="Lee Y."/>
            <person name="Oh S."/>
            <person name="Lee J.H."/>
            <person name="Choi E."/>
            <person name="Choi E."/>
            <person name="Lee S.E."/>
            <person name="Jeon J."/>
            <person name="Kim H."/>
            <person name="Choi G."/>
            <person name="Song H."/>
            <person name="Lee J."/>
            <person name="Lee S.-C."/>
            <person name="Kwon J.-K."/>
            <person name="Lee H.-Y."/>
            <person name="Koo N."/>
            <person name="Hong Y."/>
            <person name="Kim R.W."/>
            <person name="Kang W.-H."/>
            <person name="Huh J.H."/>
            <person name="Kang B.-C."/>
            <person name="Yang T.-J."/>
            <person name="Lee Y.-H."/>
            <person name="Bennetzen J.L."/>
            <person name="Choi D."/>
        </authorList>
    </citation>
    <scope>NUCLEOTIDE SEQUENCE [LARGE SCALE GENOMIC DNA]</scope>
    <source>
        <strain evidence="4">cv. PBC81</strain>
    </source>
</reference>
<dbReference type="PANTHER" id="PTHR11017:SF573">
    <property type="entry name" value="ADP-RIBOSYL CYCLASE_CYCLIC ADP-RIBOSE HYDROLASE"/>
    <property type="match status" value="1"/>
</dbReference>
<feature type="domain" description="Disease resistance protein Roq1-like winged-helix" evidence="2">
    <location>
        <begin position="73"/>
        <end position="136"/>
    </location>
</feature>
<sequence length="336" mass="39075">MTLTSEHEGMIILKNMLRWKKVLSILDDKRDKEQWRDLIARLKRIPHNDIIGKLRLTFDGLDKGEKKIFLDFVFLDIACLTRNDFELYMEPVLESRGFQLLRVDYLLEKSLLSIDIHNRIVMHNMLRDMGENDIREEYVNSRIWLPQEVHDLLKGKFICGAYQVYGCEVLESILDTIRNLRILEIILRNKLATLPNNLFESEQLELVNMFHNSRLMESLEQLMITNCPKLDTFPEINGDMHCLKEKTLDSIRIRELPSAIENQFGLESLNLEGCEAFVSLPNSRCNLKNLQHLYLCGCIKLEKLPENIGDLKELETLDARETAISQLPVTSDNTGT</sequence>
<dbReference type="Proteomes" id="UP000224567">
    <property type="component" value="Unassembled WGS sequence"/>
</dbReference>
<evidence type="ECO:0000313" key="3">
    <source>
        <dbReference type="EMBL" id="PHT32482.1"/>
    </source>
</evidence>
<dbReference type="PANTHER" id="PTHR11017">
    <property type="entry name" value="LEUCINE-RICH REPEAT-CONTAINING PROTEIN"/>
    <property type="match status" value="1"/>
</dbReference>
<dbReference type="GO" id="GO:0006952">
    <property type="term" value="P:defense response"/>
    <property type="evidence" value="ECO:0007669"/>
    <property type="project" value="InterPro"/>
</dbReference>
<keyword evidence="4" id="KW-1185">Reference proteome</keyword>
<dbReference type="Pfam" id="PF23282">
    <property type="entry name" value="WHD_ROQ1"/>
    <property type="match status" value="1"/>
</dbReference>
<dbReference type="GO" id="GO:0005524">
    <property type="term" value="F:ATP binding"/>
    <property type="evidence" value="ECO:0007669"/>
    <property type="project" value="UniProtKB-KW"/>
</dbReference>
<dbReference type="OrthoDB" id="1305190at2759"/>
<dbReference type="Gene3D" id="3.80.10.10">
    <property type="entry name" value="Ribonuclease Inhibitor"/>
    <property type="match status" value="1"/>
</dbReference>
<proteinExistence type="predicted"/>
<dbReference type="SUPFAM" id="SSF52058">
    <property type="entry name" value="L domain-like"/>
    <property type="match status" value="1"/>
</dbReference>
<dbReference type="InterPro" id="IPR058192">
    <property type="entry name" value="WHD_ROQ1-like"/>
</dbReference>
<accession>A0A2G2VHN6</accession>
<keyword evidence="1" id="KW-0677">Repeat</keyword>
<dbReference type="AlphaFoldDB" id="A0A2G2VHN6"/>
<gene>
    <name evidence="3" type="ORF">CQW23_28819</name>
</gene>
<comment type="caution">
    <text evidence="3">The sequence shown here is derived from an EMBL/GenBank/DDBJ whole genome shotgun (WGS) entry which is preliminary data.</text>
</comment>